<dbReference type="KEGG" id="fiy:BN1229_v1_0812"/>
<keyword evidence="4" id="KW-0413">Isomerase</keyword>
<dbReference type="EC" id="4.2.1.17" evidence="4"/>
<comment type="similarity">
    <text evidence="1 3">Belongs to the enoyl-CoA hydratase/isomerase family.</text>
</comment>
<evidence type="ECO:0000313" key="4">
    <source>
        <dbReference type="EMBL" id="CPR16446.1"/>
    </source>
</evidence>
<keyword evidence="5" id="KW-1185">Reference proteome</keyword>
<dbReference type="PANTHER" id="PTHR11941:SF54">
    <property type="entry name" value="ENOYL-COA HYDRATASE, MITOCHONDRIAL"/>
    <property type="match status" value="1"/>
</dbReference>
<dbReference type="InterPro" id="IPR018376">
    <property type="entry name" value="Enoyl-CoA_hyd/isom_CS"/>
</dbReference>
<evidence type="ECO:0000256" key="1">
    <source>
        <dbReference type="ARBA" id="ARBA00005254"/>
    </source>
</evidence>
<name>A0A0D6JBM4_9HYPH</name>
<protein>
    <submittedName>
        <fullName evidence="4">Enoyl-CoA hydratase-isomerase</fullName>
        <ecNumber evidence="4">4.2.1.17</ecNumber>
    </submittedName>
</protein>
<dbReference type="AlphaFoldDB" id="A0A0D6JBM4"/>
<evidence type="ECO:0000256" key="3">
    <source>
        <dbReference type="RuleBase" id="RU003707"/>
    </source>
</evidence>
<keyword evidence="2 4" id="KW-0456">Lyase</keyword>
<dbReference type="InterPro" id="IPR001753">
    <property type="entry name" value="Enoyl-CoA_hydra/iso"/>
</dbReference>
<evidence type="ECO:0000256" key="2">
    <source>
        <dbReference type="ARBA" id="ARBA00023239"/>
    </source>
</evidence>
<dbReference type="RefSeq" id="WP_046476762.1">
    <property type="nucleotide sequence ID" value="NZ_LN829118.1"/>
</dbReference>
<dbReference type="Pfam" id="PF00378">
    <property type="entry name" value="ECH_1"/>
    <property type="match status" value="1"/>
</dbReference>
<dbReference type="KEGG" id="fil:BN1229_v1_0808"/>
<dbReference type="GO" id="GO:0006635">
    <property type="term" value="P:fatty acid beta-oxidation"/>
    <property type="evidence" value="ECO:0007669"/>
    <property type="project" value="TreeGrafter"/>
</dbReference>
<dbReference type="InterPro" id="IPR014748">
    <property type="entry name" value="Enoyl-CoA_hydra_C"/>
</dbReference>
<dbReference type="GO" id="GO:0004300">
    <property type="term" value="F:enoyl-CoA hydratase activity"/>
    <property type="evidence" value="ECO:0007669"/>
    <property type="project" value="UniProtKB-EC"/>
</dbReference>
<dbReference type="FunFam" id="1.10.12.10:FF:000001">
    <property type="entry name" value="Probable enoyl-CoA hydratase, mitochondrial"/>
    <property type="match status" value="1"/>
</dbReference>
<dbReference type="InterPro" id="IPR029045">
    <property type="entry name" value="ClpP/crotonase-like_dom_sf"/>
</dbReference>
<evidence type="ECO:0000313" key="5">
    <source>
        <dbReference type="Proteomes" id="UP000033187"/>
    </source>
</evidence>
<dbReference type="PANTHER" id="PTHR11941">
    <property type="entry name" value="ENOYL-COA HYDRATASE-RELATED"/>
    <property type="match status" value="1"/>
</dbReference>
<dbReference type="Proteomes" id="UP000033187">
    <property type="component" value="Chromosome 1"/>
</dbReference>
<dbReference type="SUPFAM" id="SSF52096">
    <property type="entry name" value="ClpP/crotonase"/>
    <property type="match status" value="1"/>
</dbReference>
<proteinExistence type="inferred from homology"/>
<dbReference type="Gene3D" id="1.10.12.10">
    <property type="entry name" value="Lyase 2-enoyl-coa Hydratase, Chain A, domain 2"/>
    <property type="match status" value="1"/>
</dbReference>
<reference evidence="5" key="1">
    <citation type="submission" date="2015-02" db="EMBL/GenBank/DDBJ databases">
        <authorList>
            <person name="Chooi Y.-H."/>
        </authorList>
    </citation>
    <scope>NUCLEOTIDE SEQUENCE [LARGE SCALE GENOMIC DNA]</scope>
    <source>
        <strain evidence="5">strain Y</strain>
    </source>
</reference>
<dbReference type="NCBIfam" id="NF006007">
    <property type="entry name" value="PRK08138.1"/>
    <property type="match status" value="1"/>
</dbReference>
<accession>A0A0D6JBM4</accession>
<dbReference type="GO" id="GO:0016853">
    <property type="term" value="F:isomerase activity"/>
    <property type="evidence" value="ECO:0007669"/>
    <property type="project" value="UniProtKB-KW"/>
</dbReference>
<dbReference type="PROSITE" id="PS00166">
    <property type="entry name" value="ENOYL_COA_HYDRATASE"/>
    <property type="match status" value="1"/>
</dbReference>
<dbReference type="EMBL" id="LN829119">
    <property type="protein sequence ID" value="CPR16446.1"/>
    <property type="molecule type" value="Genomic_DNA"/>
</dbReference>
<organism evidence="4 5">
    <name type="scientific">Candidatus Filomicrobium marinum</name>
    <dbReference type="NCBI Taxonomy" id="1608628"/>
    <lineage>
        <taxon>Bacteria</taxon>
        <taxon>Pseudomonadati</taxon>
        <taxon>Pseudomonadota</taxon>
        <taxon>Alphaproteobacteria</taxon>
        <taxon>Hyphomicrobiales</taxon>
        <taxon>Hyphomicrobiaceae</taxon>
        <taxon>Filomicrobium</taxon>
    </lineage>
</organism>
<dbReference type="Gene3D" id="3.90.226.10">
    <property type="entry name" value="2-enoyl-CoA Hydratase, Chain A, domain 1"/>
    <property type="match status" value="1"/>
</dbReference>
<dbReference type="OrthoDB" id="9795727at2"/>
<gene>
    <name evidence="4" type="primary">paaF</name>
    <name evidence="4" type="ORF">YBN1229_v1_0812</name>
</gene>
<dbReference type="FunFam" id="3.90.226.10:FF:000009">
    <property type="entry name" value="Carnitinyl-CoA dehydratase"/>
    <property type="match status" value="1"/>
</dbReference>
<sequence>MALVLREEPSEGVKLLRLNRPDARNALNTALRKELASHFQELSSDETARCIVITGDDKAFAAGADLKEIVDDTPVEIMNRNVRRFWNVISSCPVPVIAAVRGVALGGGCELALHADIIVAGENARFAQPEVCVGVMPGGGGTQRLVRAIGKYQTMKLVLTGEPISGRDAFTMGLASEVVPDDAVLDRALEMARKIASLPPISIRLTKEVTLAGADAALDTGLLMERRLFEMMFATADQKEGMNAFIEKRKPDFAGR</sequence>
<dbReference type="CDD" id="cd06558">
    <property type="entry name" value="crotonase-like"/>
    <property type="match status" value="1"/>
</dbReference>